<dbReference type="CDD" id="cd10428">
    <property type="entry name" value="LFG_like"/>
    <property type="match status" value="1"/>
</dbReference>
<dbReference type="GO" id="GO:0005794">
    <property type="term" value="C:Golgi apparatus"/>
    <property type="evidence" value="ECO:0007669"/>
    <property type="project" value="TreeGrafter"/>
</dbReference>
<dbReference type="GO" id="GO:2001234">
    <property type="term" value="P:negative regulation of apoptotic signaling pathway"/>
    <property type="evidence" value="ECO:0007669"/>
    <property type="project" value="TreeGrafter"/>
</dbReference>
<comment type="caution">
    <text evidence="6">The sequence shown here is derived from an EMBL/GenBank/DDBJ whole genome shotgun (WGS) entry which is preliminary data.</text>
</comment>
<evidence type="ECO:0000256" key="5">
    <source>
        <dbReference type="RuleBase" id="RU004379"/>
    </source>
</evidence>
<feature type="transmembrane region" description="Helical" evidence="5">
    <location>
        <begin position="68"/>
        <end position="86"/>
    </location>
</feature>
<dbReference type="GO" id="GO:0016020">
    <property type="term" value="C:membrane"/>
    <property type="evidence" value="ECO:0007669"/>
    <property type="project" value="UniProtKB-SubCell"/>
</dbReference>
<feature type="transmembrane region" description="Helical" evidence="5">
    <location>
        <begin position="98"/>
        <end position="118"/>
    </location>
</feature>
<sequence>MAANLSDAEEGQIGQRTEFDAFNDKNIRNRFVQKVYSILSAQFLLTFAICAVCIFVESVKTYIQMNMWPMMTALVVYFVTGIMIMCCNKLQRTVPWNYILLTMLTISMSIMLGVLCAFADLQAVFLAAGITFAATLAISLFSCWTKFDFTKLIWIAAICGFVLCITGFIMIFNRNNLAQTIYSGGGALLVMLYLAIDTQLIMGGKRFQISEEDYIFAALNLYLDIVQLFIFILRILQASK</sequence>
<dbReference type="AlphaFoldDB" id="A0A9Q0RLR6"/>
<feature type="transmembrane region" description="Helical" evidence="5">
    <location>
        <begin position="152"/>
        <end position="172"/>
    </location>
</feature>
<feature type="transmembrane region" description="Helical" evidence="5">
    <location>
        <begin position="35"/>
        <end position="56"/>
    </location>
</feature>
<comment type="similarity">
    <text evidence="5">Belongs to the BI1 family.</text>
</comment>
<keyword evidence="2 5" id="KW-0812">Transmembrane</keyword>
<dbReference type="InterPro" id="IPR006214">
    <property type="entry name" value="Bax_inhibitor_1-related"/>
</dbReference>
<keyword evidence="7" id="KW-1185">Reference proteome</keyword>
<keyword evidence="4 5" id="KW-0472">Membrane</keyword>
<evidence type="ECO:0000256" key="4">
    <source>
        <dbReference type="ARBA" id="ARBA00023136"/>
    </source>
</evidence>
<evidence type="ECO:0000313" key="7">
    <source>
        <dbReference type="Proteomes" id="UP001142055"/>
    </source>
</evidence>
<accession>A0A9Q0RLR6</accession>
<evidence type="ECO:0000313" key="6">
    <source>
        <dbReference type="EMBL" id="KAJ6217631.1"/>
    </source>
</evidence>
<feature type="transmembrane region" description="Helical" evidence="5">
    <location>
        <begin position="184"/>
        <end position="202"/>
    </location>
</feature>
<gene>
    <name evidence="6" type="ORF">RDWZM_008788</name>
</gene>
<feature type="transmembrane region" description="Helical" evidence="5">
    <location>
        <begin position="124"/>
        <end position="145"/>
    </location>
</feature>
<organism evidence="6 7">
    <name type="scientific">Blomia tropicalis</name>
    <name type="common">Mite</name>
    <dbReference type="NCBI Taxonomy" id="40697"/>
    <lineage>
        <taxon>Eukaryota</taxon>
        <taxon>Metazoa</taxon>
        <taxon>Ecdysozoa</taxon>
        <taxon>Arthropoda</taxon>
        <taxon>Chelicerata</taxon>
        <taxon>Arachnida</taxon>
        <taxon>Acari</taxon>
        <taxon>Acariformes</taxon>
        <taxon>Sarcoptiformes</taxon>
        <taxon>Astigmata</taxon>
        <taxon>Glycyphagoidea</taxon>
        <taxon>Echimyopodidae</taxon>
        <taxon>Blomia</taxon>
    </lineage>
</organism>
<reference evidence="6" key="1">
    <citation type="submission" date="2022-12" db="EMBL/GenBank/DDBJ databases">
        <title>Genome assemblies of Blomia tropicalis.</title>
        <authorList>
            <person name="Cui Y."/>
        </authorList>
    </citation>
    <scope>NUCLEOTIDE SEQUENCE</scope>
    <source>
        <tissue evidence="6">Adult mites</tissue>
    </source>
</reference>
<dbReference type="EMBL" id="JAPWDV010000003">
    <property type="protein sequence ID" value="KAJ6217631.1"/>
    <property type="molecule type" value="Genomic_DNA"/>
</dbReference>
<name>A0A9Q0RLR6_BLOTA</name>
<dbReference type="PANTHER" id="PTHR23291:SF127">
    <property type="entry name" value="PROTEIN LIFEGUARD 1-LIKE"/>
    <property type="match status" value="1"/>
</dbReference>
<dbReference type="Proteomes" id="UP001142055">
    <property type="component" value="Chromosome 3"/>
</dbReference>
<dbReference type="Pfam" id="PF01027">
    <property type="entry name" value="Bax1-I"/>
    <property type="match status" value="1"/>
</dbReference>
<evidence type="ECO:0000256" key="3">
    <source>
        <dbReference type="ARBA" id="ARBA00022989"/>
    </source>
</evidence>
<feature type="transmembrane region" description="Helical" evidence="5">
    <location>
        <begin position="214"/>
        <end position="236"/>
    </location>
</feature>
<keyword evidence="3 5" id="KW-1133">Transmembrane helix</keyword>
<dbReference type="PANTHER" id="PTHR23291">
    <property type="entry name" value="BAX INHIBITOR-RELATED"/>
    <property type="match status" value="1"/>
</dbReference>
<evidence type="ECO:0000256" key="1">
    <source>
        <dbReference type="ARBA" id="ARBA00004141"/>
    </source>
</evidence>
<proteinExistence type="inferred from homology"/>
<dbReference type="OMA" id="ALITFPW"/>
<dbReference type="GO" id="GO:0005783">
    <property type="term" value="C:endoplasmic reticulum"/>
    <property type="evidence" value="ECO:0007669"/>
    <property type="project" value="TreeGrafter"/>
</dbReference>
<evidence type="ECO:0000256" key="2">
    <source>
        <dbReference type="ARBA" id="ARBA00022692"/>
    </source>
</evidence>
<protein>
    <submittedName>
        <fullName evidence="6">Uncharacterized protein</fullName>
    </submittedName>
</protein>
<comment type="subcellular location">
    <subcellularLocation>
        <location evidence="1">Membrane</location>
        <topology evidence="1">Multi-pass membrane protein</topology>
    </subcellularLocation>
</comment>